<dbReference type="InParanoid" id="E3J3L6"/>
<dbReference type="OrthoDB" id="3203793at2"/>
<dbReference type="eggNOG" id="COG0484">
    <property type="taxonomic scope" value="Bacteria"/>
</dbReference>
<name>E3J3L6_PSEI1</name>
<dbReference type="Pfam" id="PF20199">
    <property type="entry name" value="RepSA"/>
    <property type="match status" value="1"/>
</dbReference>
<dbReference type="STRING" id="298654.FraEuI1c_1281"/>
<evidence type="ECO:0000313" key="2">
    <source>
        <dbReference type="Proteomes" id="UP000002484"/>
    </source>
</evidence>
<dbReference type="EMBL" id="CP002299">
    <property type="protein sequence ID" value="ADP79353.1"/>
    <property type="molecule type" value="Genomic_DNA"/>
</dbReference>
<evidence type="ECO:0000313" key="1">
    <source>
        <dbReference type="EMBL" id="ADP79353.1"/>
    </source>
</evidence>
<dbReference type="HOGENOM" id="CLU_041009_0_0_11"/>
<accession>E3J3L6</accession>
<gene>
    <name evidence="1" type="ordered locus">FraEuI1c_1281</name>
</gene>
<protein>
    <submittedName>
        <fullName evidence="1">Replication initiator protein</fullName>
    </submittedName>
</protein>
<organism evidence="1 2">
    <name type="scientific">Pseudofrankia inefficax (strain DSM 45817 / CECT 9037 / DDB 130130 / EuI1c)</name>
    <name type="common">Frankia inefficax</name>
    <dbReference type="NCBI Taxonomy" id="298654"/>
    <lineage>
        <taxon>Bacteria</taxon>
        <taxon>Bacillati</taxon>
        <taxon>Actinomycetota</taxon>
        <taxon>Actinomycetes</taxon>
        <taxon>Frankiales</taxon>
        <taxon>Frankiaceae</taxon>
        <taxon>Pseudofrankia</taxon>
    </lineage>
</organism>
<dbReference type="Proteomes" id="UP000002484">
    <property type="component" value="Chromosome"/>
</dbReference>
<proteinExistence type="predicted"/>
<dbReference type="KEGG" id="fri:FraEuI1c_1281"/>
<reference evidence="1 2" key="1">
    <citation type="submission" date="2010-10" db="EMBL/GenBank/DDBJ databases">
        <title>Complete sequence of Frankia sp. EuI1c.</title>
        <authorList>
            <consortium name="US DOE Joint Genome Institute"/>
            <person name="Lucas S."/>
            <person name="Copeland A."/>
            <person name="Lapidus A."/>
            <person name="Cheng J.-F."/>
            <person name="Bruce D."/>
            <person name="Goodwin L."/>
            <person name="Pitluck S."/>
            <person name="Chertkov O."/>
            <person name="Detter J.C."/>
            <person name="Han C."/>
            <person name="Tapia R."/>
            <person name="Land M."/>
            <person name="Hauser L."/>
            <person name="Jeffries C."/>
            <person name="Kyrpides N."/>
            <person name="Ivanova N."/>
            <person name="Mikhailova N."/>
            <person name="Beauchemin N."/>
            <person name="Sen A."/>
            <person name="Sur S.A."/>
            <person name="Gtari M."/>
            <person name="Wall L."/>
            <person name="Tisa L."/>
            <person name="Woyke T."/>
        </authorList>
    </citation>
    <scope>NUCLEOTIDE SEQUENCE [LARGE SCALE GENOMIC DNA]</scope>
    <source>
        <strain evidence="2">DSM 45817 / CECT 9037 / EuI1c</strain>
    </source>
</reference>
<dbReference type="AlphaFoldDB" id="E3J3L6"/>
<sequence>MDLATGEIRRASGPPVVHVRCNNRRASACPTCSALYKRDARRIVITGLVGAAKGNQNVGAGCPVWFVTLTAPSFGPVHSRCGRGAEAKVCRPRRGTCEHGRALGCTERHGPDDRRLGEPICPRCFNYGRAVVWNSMCAALWKATRDRLESAVASAAGLTMTGLRREIRVSFVKVAEMQKRGLVHLHVVIRVDGRDSSGEPAAVPSWAAGDLIADCLRGVVATVAVDAPDPAGVALLDASGALPAQPSSDGRWEVRWGAQVDIRRIDLDGETNAAQVANYLAKYLTKSVTGNGLLDSPVRSLGHLARLPLRDHPRRLVEACWRLGSDRAFAEALDAAAGRAPGRTVGLIRWSHAFGFGSHWMTKSRRYSTTFGAVRAVRRRWARLLGAALGGRPFGTDEAGGLVTLDEFGRPDGDARTLVVGEWRYAGRGRDPSATTDQAGA</sequence>
<dbReference type="InterPro" id="IPR046828">
    <property type="entry name" value="RepSA"/>
</dbReference>
<keyword evidence="2" id="KW-1185">Reference proteome</keyword>